<feature type="region of interest" description="Disordered" evidence="2">
    <location>
        <begin position="535"/>
        <end position="565"/>
    </location>
</feature>
<evidence type="ECO:0000313" key="3">
    <source>
        <dbReference type="EMBL" id="KAK4020044.1"/>
    </source>
</evidence>
<feature type="compositionally biased region" description="Low complexity" evidence="2">
    <location>
        <begin position="1123"/>
        <end position="1134"/>
    </location>
</feature>
<feature type="compositionally biased region" description="Polar residues" evidence="2">
    <location>
        <begin position="915"/>
        <end position="936"/>
    </location>
</feature>
<feature type="region of interest" description="Disordered" evidence="2">
    <location>
        <begin position="1059"/>
        <end position="1174"/>
    </location>
</feature>
<feature type="compositionally biased region" description="Low complexity" evidence="2">
    <location>
        <begin position="991"/>
        <end position="1007"/>
    </location>
</feature>
<feature type="region of interest" description="Disordered" evidence="2">
    <location>
        <begin position="357"/>
        <end position="399"/>
    </location>
</feature>
<feature type="region of interest" description="Disordered" evidence="2">
    <location>
        <begin position="1025"/>
        <end position="1047"/>
    </location>
</feature>
<keyword evidence="4" id="KW-1185">Reference proteome</keyword>
<feature type="region of interest" description="Disordered" evidence="2">
    <location>
        <begin position="447"/>
        <end position="483"/>
    </location>
</feature>
<feature type="region of interest" description="Disordered" evidence="2">
    <location>
        <begin position="1"/>
        <end position="23"/>
    </location>
</feature>
<organism evidence="3 4">
    <name type="scientific">Daphnia magna</name>
    <dbReference type="NCBI Taxonomy" id="35525"/>
    <lineage>
        <taxon>Eukaryota</taxon>
        <taxon>Metazoa</taxon>
        <taxon>Ecdysozoa</taxon>
        <taxon>Arthropoda</taxon>
        <taxon>Crustacea</taxon>
        <taxon>Branchiopoda</taxon>
        <taxon>Diplostraca</taxon>
        <taxon>Cladocera</taxon>
        <taxon>Anomopoda</taxon>
        <taxon>Daphniidae</taxon>
        <taxon>Daphnia</taxon>
    </lineage>
</organism>
<dbReference type="Proteomes" id="UP001234178">
    <property type="component" value="Unassembled WGS sequence"/>
</dbReference>
<evidence type="ECO:0000256" key="1">
    <source>
        <dbReference type="SAM" id="Coils"/>
    </source>
</evidence>
<feature type="compositionally biased region" description="Low complexity" evidence="2">
    <location>
        <begin position="1067"/>
        <end position="1078"/>
    </location>
</feature>
<comment type="caution">
    <text evidence="3">The sequence shown here is derived from an EMBL/GenBank/DDBJ whole genome shotgun (WGS) entry which is preliminary data.</text>
</comment>
<feature type="compositionally biased region" description="Polar residues" evidence="2">
    <location>
        <begin position="1148"/>
        <end position="1159"/>
    </location>
</feature>
<feature type="region of interest" description="Disordered" evidence="2">
    <location>
        <begin position="876"/>
        <end position="899"/>
    </location>
</feature>
<evidence type="ECO:0000313" key="4">
    <source>
        <dbReference type="Proteomes" id="UP001234178"/>
    </source>
</evidence>
<feature type="region of interest" description="Disordered" evidence="2">
    <location>
        <begin position="85"/>
        <end position="174"/>
    </location>
</feature>
<proteinExistence type="predicted"/>
<sequence length="1280" mass="137180">MLRARKKDVRIKPNRKLDKRSSRGMLYENEELRLRTIEINAEVERGQTDIKKLRRENDHLRREMWALRDEYERLEKLIKHLDLAGTGSEDHHHSQHASDGEGGGGTEREDDDDGDDDDRASPSINGRHSNSEASDDDDREADEKEPGEGVAMAISRSKSQTAMTGDFRHSTSAPTASNCDLDAACYCNEAALATANCDRHRVGLSGAVYVECGNPVKDNIENYQKAYGRMPRRCSSAGAKVYVATQHFHPHVPSQTAAASSPVDASSRVCYESLSAVKSRYSTSGMEDEDGYAACSHPVRVDLRDFLHPVDHPSECANHFSMEASTSLMPPNTPPPPVPSPATTTIITTAIHHPVHGREGMEEAAEEGESSGVEADDEPSAHVSEAGGIPPDTPSEDGEFNLDHLVNIVRSFQQEQQLHQSGLVVATCSGSPPTPSTPDVLVEEAEDDAGSNYSSSPGTSGMATIKRRPISGGNQQQQQQQQRLRQMAIVEKEPASPLAMDAASGTIRPSRAIAESSSTDIGVGDNGGSSAYAQQAGRVAGWSSMPQRRNSFSSSSSSSASGSPTAIHSSTVVFLNNNNNNTHNINNNKKLAGSSGYLGRGGVVQGPDTTIAVTAASFSTTTTTTIDGIVVTSSRKSTSPIRIVHPPRVLPVPPPLSSYDVPRALQPPMALTNHGHPFGGALSRRRADETNRGLGDANCLSVYPLPDGDASASLLRLHAVDPHTVSFDLKDVAAARSITVQEVIDQLEQQLDPTRCHVRGVRMLAGSLFFISLDSVRSLQYLLRHSFRLRGHRVRLTDVSAQTWIVSLSGVPHYISDATVSLLLAAFGTIIGDVERRFFHGVDTGERLVRFRLKAHAKLPKHITVGGCRIQVRRMSPAPNASQRDHSGGGGFGSSCGNTSFPTGMNRRVQLESQNDAENSDFAFSSTAPEPGTSSAMAAESHYGTIQSASAEMGRKYMPKIGRSFEYRSQLRVDLRMSAEVPVPSLLNDEPASSPGPSSASVAAASRVPPTPNCLLCEQQQQQTAPALSTPAGLQPQIRPQLAPPSTSQTMVIHRCRHHESPAVSSPVGQGVPVAAAAPVPPAEGRVHRESPPKSRVSVNFDETAAISSGSRINSGTGTGRPSNSKTSTSTSSNGILRKSVSGEEPSTESGNDGSNSATGFGESGQAKGKNGLRLAAAKKTARSFSLVDTFRVNKERRKPVVRVETVIENTSAANPEEGVRTLVVRRDSTESSSRSSRSSRKSNELPWCGCWGNGKGNKKKGSNILARGKRKREFGNEIM</sequence>
<reference evidence="3 4" key="1">
    <citation type="journal article" date="2023" name="Nucleic Acids Res.">
        <title>The hologenome of Daphnia magna reveals possible DNA methylation and microbiome-mediated evolution of the host genome.</title>
        <authorList>
            <person name="Chaturvedi A."/>
            <person name="Li X."/>
            <person name="Dhandapani V."/>
            <person name="Marshall H."/>
            <person name="Kissane S."/>
            <person name="Cuenca-Cambronero M."/>
            <person name="Asole G."/>
            <person name="Calvet F."/>
            <person name="Ruiz-Romero M."/>
            <person name="Marangio P."/>
            <person name="Guigo R."/>
            <person name="Rago D."/>
            <person name="Mirbahai L."/>
            <person name="Eastwood N."/>
            <person name="Colbourne J.K."/>
            <person name="Zhou J."/>
            <person name="Mallon E."/>
            <person name="Orsini L."/>
        </authorList>
    </citation>
    <scope>NUCLEOTIDE SEQUENCE [LARGE SCALE GENOMIC DNA]</scope>
    <source>
        <strain evidence="3">LRV0_1</strain>
    </source>
</reference>
<feature type="compositionally biased region" description="Acidic residues" evidence="2">
    <location>
        <begin position="362"/>
        <end position="378"/>
    </location>
</feature>
<feature type="compositionally biased region" description="Polar residues" evidence="2">
    <location>
        <begin position="1106"/>
        <end position="1122"/>
    </location>
</feature>
<gene>
    <name evidence="3" type="ORF">OUZ56_002040</name>
</gene>
<feature type="region of interest" description="Disordered" evidence="2">
    <location>
        <begin position="986"/>
        <end position="1007"/>
    </location>
</feature>
<feature type="compositionally biased region" description="Polar residues" evidence="2">
    <location>
        <begin position="451"/>
        <end position="462"/>
    </location>
</feature>
<feature type="compositionally biased region" description="Basic and acidic residues" evidence="2">
    <location>
        <begin position="85"/>
        <end position="99"/>
    </location>
</feature>
<feature type="region of interest" description="Disordered" evidence="2">
    <location>
        <begin position="915"/>
        <end position="939"/>
    </location>
</feature>
<feature type="compositionally biased region" description="Acidic residues" evidence="2">
    <location>
        <begin position="108"/>
        <end position="118"/>
    </location>
</feature>
<dbReference type="EMBL" id="JAOYFB010000036">
    <property type="protein sequence ID" value="KAK4020044.1"/>
    <property type="molecule type" value="Genomic_DNA"/>
</dbReference>
<protein>
    <submittedName>
        <fullName evidence="3">Uncharacterized protein</fullName>
    </submittedName>
</protein>
<accession>A0ABR0A4H8</accession>
<feature type="compositionally biased region" description="Basic residues" evidence="2">
    <location>
        <begin position="1"/>
        <end position="14"/>
    </location>
</feature>
<feature type="region of interest" description="Disordered" evidence="2">
    <location>
        <begin position="1225"/>
        <end position="1245"/>
    </location>
</feature>
<feature type="coiled-coil region" evidence="1">
    <location>
        <begin position="43"/>
        <end position="84"/>
    </location>
</feature>
<name>A0ABR0A4H8_9CRUS</name>
<feature type="compositionally biased region" description="Low complexity" evidence="2">
    <location>
        <begin position="543"/>
        <end position="565"/>
    </location>
</feature>
<keyword evidence="1" id="KW-0175">Coiled coil</keyword>
<evidence type="ECO:0000256" key="2">
    <source>
        <dbReference type="SAM" id="MobiDB-lite"/>
    </source>
</evidence>